<evidence type="ECO:0000313" key="2">
    <source>
        <dbReference type="Proteomes" id="UP000648722"/>
    </source>
</evidence>
<dbReference type="Pfam" id="PF14022">
    <property type="entry name" value="DUF4238"/>
    <property type="match status" value="1"/>
</dbReference>
<evidence type="ECO:0000313" key="1">
    <source>
        <dbReference type="EMBL" id="GGG90311.1"/>
    </source>
</evidence>
<gene>
    <name evidence="1" type="ORF">GCM10007420_01730</name>
</gene>
<dbReference type="EMBL" id="BMFS01000001">
    <property type="protein sequence ID" value="GGG90311.1"/>
    <property type="molecule type" value="Genomic_DNA"/>
</dbReference>
<name>A0ABQ1XCM9_9PROT</name>
<keyword evidence="2" id="KW-1185">Reference proteome</keyword>
<reference evidence="2" key="1">
    <citation type="journal article" date="2019" name="Int. J. Syst. Evol. Microbiol.">
        <title>The Global Catalogue of Microorganisms (GCM) 10K type strain sequencing project: providing services to taxonomists for standard genome sequencing and annotation.</title>
        <authorList>
            <consortium name="The Broad Institute Genomics Platform"/>
            <consortium name="The Broad Institute Genome Sequencing Center for Infectious Disease"/>
            <person name="Wu L."/>
            <person name="Ma J."/>
        </authorList>
    </citation>
    <scope>NUCLEOTIDE SEQUENCE [LARGE SCALE GENOMIC DNA]</scope>
    <source>
        <strain evidence="2">CGMCC 1.12766</strain>
    </source>
</reference>
<proteinExistence type="predicted"/>
<accession>A0ABQ1XCM9</accession>
<dbReference type="InterPro" id="IPR025332">
    <property type="entry name" value="DUF4238"/>
</dbReference>
<protein>
    <submittedName>
        <fullName evidence="1">Uncharacterized protein</fullName>
    </submittedName>
</protein>
<comment type="caution">
    <text evidence="1">The sequence shown here is derived from an EMBL/GenBank/DDBJ whole genome shotgun (WGS) entry which is preliminary data.</text>
</comment>
<sequence length="220" mass="25319">MQRWHETVKYTIDLKGVFILNNSNTPFIISDDPAIHTNKFHIRRLRSTNFGIQNSGMILTMPLSPRMAVMFYDGDVYTVPDKNGFKLTMSSDADVKALNELQYLKANANIYFADWNKLEIIREEFCDIVERRLPVHFRLNLLVPVEGKEGVFKMADDQSANPAGRSMIHIESVSFQPRSWPSQLRFRSKMFGYSDGSSAGLLRHQWAIEAGMDKRNKVKL</sequence>
<organism evidence="1 2">
    <name type="scientific">Glycocaulis albus</name>
    <dbReference type="NCBI Taxonomy" id="1382801"/>
    <lineage>
        <taxon>Bacteria</taxon>
        <taxon>Pseudomonadati</taxon>
        <taxon>Pseudomonadota</taxon>
        <taxon>Alphaproteobacteria</taxon>
        <taxon>Maricaulales</taxon>
        <taxon>Maricaulaceae</taxon>
        <taxon>Glycocaulis</taxon>
    </lineage>
</organism>
<dbReference type="Proteomes" id="UP000648722">
    <property type="component" value="Unassembled WGS sequence"/>
</dbReference>